<dbReference type="Pfam" id="PF02770">
    <property type="entry name" value="Acyl-CoA_dh_M"/>
    <property type="match status" value="1"/>
</dbReference>
<keyword evidence="3" id="KW-0274">FAD</keyword>
<gene>
    <name evidence="7" type="ORF">TRIADDRAFT_57233</name>
</gene>
<dbReference type="Gene3D" id="2.40.110.10">
    <property type="entry name" value="Butyryl-CoA Dehydrogenase, subunit A, domain 2"/>
    <property type="match status" value="1"/>
</dbReference>
<dbReference type="SUPFAM" id="SSF47203">
    <property type="entry name" value="Acyl-CoA dehydrogenase C-terminal domain-like"/>
    <property type="match status" value="2"/>
</dbReference>
<evidence type="ECO:0000313" key="7">
    <source>
        <dbReference type="EMBL" id="EDV23736.1"/>
    </source>
</evidence>
<sequence>MADVSEISPRDQAMTIQAKNQQPPVVTLLSKYLDGEYHPLKEDLRQFIRNNKLFNMEYSNLNLQEQRYLAHERAKAILRHPKCKNQLDEQVRGSLDFMKKNLILGEVFAFVDPSTNVKLGVMVFLFGGAIINLGSAAQVQKWLGPLKDLQYTGMFAMTERGHGSNVRCIETEATYNIENEEFIINTPTRSAQKMFIGNGLHGEYAIVFAQLILHNKSKGPHAFIVPIRNENGLYPGVTVVDLGLKEGMNGVDNCLLSFDHVRIPREHLLNKYADVLPNGSYVTDILKDSTRFNIMLAALIGTRLAVANHSTACMSVGLTIAIRYAHRQVASLVDDHQTSGGSIATNREIQALASGIKAYASWACVQTMQICRECTGGQGYMAENRIAGLKGDVDVFVTYEGDNTILLQVQKNGMDSFMAWNECLHHLNALAMSHVERVCYEQFVIAVKQCPYPGPRSILAKCCKLYGLNCIYSDRGWYLEESFINAKMAKCIRTEDIIVA</sequence>
<dbReference type="Pfam" id="PF22924">
    <property type="entry name" value="ACOX_C_alpha1"/>
    <property type="match status" value="1"/>
</dbReference>
<dbReference type="GO" id="GO:0050660">
    <property type="term" value="F:flavin adenine dinucleotide binding"/>
    <property type="evidence" value="ECO:0000318"/>
    <property type="project" value="GO_Central"/>
</dbReference>
<evidence type="ECO:0000259" key="5">
    <source>
        <dbReference type="Pfam" id="PF14749"/>
    </source>
</evidence>
<evidence type="ECO:0000259" key="4">
    <source>
        <dbReference type="Pfam" id="PF02770"/>
    </source>
</evidence>
<reference evidence="7 8" key="1">
    <citation type="journal article" date="2008" name="Nature">
        <title>The Trichoplax genome and the nature of placozoans.</title>
        <authorList>
            <person name="Srivastava M."/>
            <person name="Begovic E."/>
            <person name="Chapman J."/>
            <person name="Putnam N.H."/>
            <person name="Hellsten U."/>
            <person name="Kawashima T."/>
            <person name="Kuo A."/>
            <person name="Mitros T."/>
            <person name="Salamov A."/>
            <person name="Carpenter M.L."/>
            <person name="Signorovitch A.Y."/>
            <person name="Moreno M.A."/>
            <person name="Kamm K."/>
            <person name="Grimwood J."/>
            <person name="Schmutz J."/>
            <person name="Shapiro H."/>
            <person name="Grigoriev I.V."/>
            <person name="Buss L.W."/>
            <person name="Schierwater B."/>
            <person name="Dellaporta S.L."/>
            <person name="Rokhsar D.S."/>
        </authorList>
    </citation>
    <scope>NUCLEOTIDE SEQUENCE [LARGE SCALE GENOMIC DNA]</scope>
    <source>
        <strain evidence="7 8">Grell-BS-1999</strain>
    </source>
</reference>
<dbReference type="PhylomeDB" id="B3RYV9"/>
<dbReference type="InterPro" id="IPR006091">
    <property type="entry name" value="Acyl-CoA_Oxase/DH_mid-dom"/>
</dbReference>
<dbReference type="GO" id="GO:0005504">
    <property type="term" value="F:fatty acid binding"/>
    <property type="evidence" value="ECO:0000318"/>
    <property type="project" value="GO_Central"/>
</dbReference>
<dbReference type="KEGG" id="tad:TRIADDRAFT_57233"/>
<feature type="domain" description="Acyl-CoA oxidase C-alpha1" evidence="6">
    <location>
        <begin position="340"/>
        <end position="409"/>
    </location>
</feature>
<dbReference type="Gene3D" id="1.20.140.10">
    <property type="entry name" value="Butyryl-CoA Dehydrogenase, subunit A, domain 3"/>
    <property type="match status" value="2"/>
</dbReference>
<name>B3RYV9_TRIAD</name>
<dbReference type="Proteomes" id="UP000009022">
    <property type="component" value="Unassembled WGS sequence"/>
</dbReference>
<dbReference type="OrthoDB" id="538336at2759"/>
<evidence type="ECO:0000256" key="2">
    <source>
        <dbReference type="ARBA" id="ARBA00022630"/>
    </source>
</evidence>
<dbReference type="InterPro" id="IPR046373">
    <property type="entry name" value="Acyl-CoA_Oxase/DH_mid-dom_sf"/>
</dbReference>
<evidence type="ECO:0000313" key="8">
    <source>
        <dbReference type="Proteomes" id="UP000009022"/>
    </source>
</evidence>
<evidence type="ECO:0000256" key="3">
    <source>
        <dbReference type="ARBA" id="ARBA00022827"/>
    </source>
</evidence>
<dbReference type="HOGENOM" id="CLU_014629_4_1_1"/>
<evidence type="ECO:0000256" key="1">
    <source>
        <dbReference type="ARBA" id="ARBA00001974"/>
    </source>
</evidence>
<dbReference type="OMA" id="GHIGIFL"/>
<dbReference type="GeneID" id="6754834"/>
<dbReference type="InterPro" id="IPR029320">
    <property type="entry name" value="Acyl-CoA_ox_N"/>
</dbReference>
<dbReference type="GO" id="GO:0071949">
    <property type="term" value="F:FAD binding"/>
    <property type="evidence" value="ECO:0007669"/>
    <property type="project" value="InterPro"/>
</dbReference>
<dbReference type="RefSeq" id="XP_002113262.1">
    <property type="nucleotide sequence ID" value="XM_002113226.1"/>
</dbReference>
<dbReference type="InterPro" id="IPR036250">
    <property type="entry name" value="AcylCo_DH-like_C"/>
</dbReference>
<keyword evidence="8" id="KW-1185">Reference proteome</keyword>
<dbReference type="EMBL" id="DS985246">
    <property type="protein sequence ID" value="EDV23736.1"/>
    <property type="molecule type" value="Genomic_DNA"/>
</dbReference>
<keyword evidence="2" id="KW-0285">Flavoprotein</keyword>
<dbReference type="SUPFAM" id="SSF56645">
    <property type="entry name" value="Acyl-CoA dehydrogenase NM domain-like"/>
    <property type="match status" value="1"/>
</dbReference>
<dbReference type="CTD" id="6754834"/>
<evidence type="ECO:0000259" key="6">
    <source>
        <dbReference type="Pfam" id="PF22924"/>
    </source>
</evidence>
<evidence type="ECO:0008006" key="9">
    <source>
        <dbReference type="Google" id="ProtNLM"/>
    </source>
</evidence>
<dbReference type="GO" id="GO:0005777">
    <property type="term" value="C:peroxisome"/>
    <property type="evidence" value="ECO:0000318"/>
    <property type="project" value="GO_Central"/>
</dbReference>
<dbReference type="FunFam" id="2.40.110.10:FF:000005">
    <property type="entry name" value="Acyl-coenzyme A oxidase"/>
    <property type="match status" value="1"/>
</dbReference>
<protein>
    <recommendedName>
        <fullName evidence="9">Acyl-coenzyme A oxidase</fullName>
    </recommendedName>
</protein>
<feature type="domain" description="Acyl-coenzyme A oxidase N-terminal" evidence="5">
    <location>
        <begin position="41"/>
        <end position="151"/>
    </location>
</feature>
<accession>B3RYV9</accession>
<dbReference type="eggNOG" id="KOG0135">
    <property type="taxonomic scope" value="Eukaryota"/>
</dbReference>
<dbReference type="InterPro" id="IPR009100">
    <property type="entry name" value="AcylCoA_DH/oxidase_NM_dom_sf"/>
</dbReference>
<dbReference type="InParanoid" id="B3RYV9"/>
<dbReference type="PANTHER" id="PTHR10909:SF352">
    <property type="entry name" value="ACYL-COENZYME A OXIDASE-LIKE PROTEIN"/>
    <property type="match status" value="1"/>
</dbReference>
<dbReference type="GO" id="GO:0003997">
    <property type="term" value="F:acyl-CoA oxidase activity"/>
    <property type="evidence" value="ECO:0000318"/>
    <property type="project" value="GO_Central"/>
</dbReference>
<feature type="domain" description="Acyl-CoA oxidase/dehydrogenase middle" evidence="4">
    <location>
        <begin position="155"/>
        <end position="261"/>
    </location>
</feature>
<proteinExistence type="predicted"/>
<dbReference type="PANTHER" id="PTHR10909">
    <property type="entry name" value="ELECTRON TRANSPORT OXIDOREDUCTASE"/>
    <property type="match status" value="1"/>
</dbReference>
<dbReference type="GO" id="GO:0033540">
    <property type="term" value="P:fatty acid beta-oxidation using acyl-CoA oxidase"/>
    <property type="evidence" value="ECO:0000318"/>
    <property type="project" value="GO_Central"/>
</dbReference>
<organism evidence="7 8">
    <name type="scientific">Trichoplax adhaerens</name>
    <name type="common">Trichoplax reptans</name>
    <dbReference type="NCBI Taxonomy" id="10228"/>
    <lineage>
        <taxon>Eukaryota</taxon>
        <taxon>Metazoa</taxon>
        <taxon>Placozoa</taxon>
        <taxon>Uniplacotomia</taxon>
        <taxon>Trichoplacea</taxon>
        <taxon>Trichoplacidae</taxon>
        <taxon>Trichoplax</taxon>
    </lineage>
</organism>
<dbReference type="AlphaFoldDB" id="B3RYV9"/>
<dbReference type="Pfam" id="PF14749">
    <property type="entry name" value="Acyl-CoA_ox_N"/>
    <property type="match status" value="1"/>
</dbReference>
<dbReference type="InterPro" id="IPR012258">
    <property type="entry name" value="Acyl-CoA_oxidase"/>
</dbReference>
<comment type="cofactor">
    <cofactor evidence="1">
        <name>FAD</name>
        <dbReference type="ChEBI" id="CHEBI:57692"/>
    </cofactor>
</comment>
<dbReference type="STRING" id="10228.B3RYV9"/>
<dbReference type="InterPro" id="IPR055060">
    <property type="entry name" value="ACOX_C_alpha1"/>
</dbReference>